<feature type="disulfide bond" evidence="9">
    <location>
        <begin position="652"/>
        <end position="713"/>
    </location>
</feature>
<feature type="disulfide bond" evidence="9">
    <location>
        <begin position="683"/>
        <end position="693"/>
    </location>
</feature>
<accession>A0A2I3H1J6</accession>
<dbReference type="AlphaFoldDB" id="A0A2I3H1J6"/>
<feature type="region of interest" description="Disordered" evidence="10">
    <location>
        <begin position="983"/>
        <end position="1003"/>
    </location>
</feature>
<feature type="disulfide bond" evidence="9">
    <location>
        <begin position="80"/>
        <end position="90"/>
    </location>
</feature>
<keyword evidence="5" id="KW-0325">Glycoprotein</keyword>
<evidence type="ECO:0000256" key="1">
    <source>
        <dbReference type="ARBA" id="ARBA00022729"/>
    </source>
</evidence>
<dbReference type="EMBL" id="ADFV01100204">
    <property type="status" value="NOT_ANNOTATED_CDS"/>
    <property type="molecule type" value="Genomic_DNA"/>
</dbReference>
<keyword evidence="3 9" id="KW-1015">Disulfide bond</keyword>
<feature type="region of interest" description="Disordered" evidence="10">
    <location>
        <begin position="583"/>
        <end position="610"/>
    </location>
</feature>
<dbReference type="GO" id="GO:0005886">
    <property type="term" value="C:plasma membrane"/>
    <property type="evidence" value="ECO:0007669"/>
    <property type="project" value="TreeGrafter"/>
</dbReference>
<dbReference type="EMBL" id="ADFV01100203">
    <property type="status" value="NOT_ANNOTATED_CDS"/>
    <property type="molecule type" value="Genomic_DNA"/>
</dbReference>
<dbReference type="FunCoup" id="A0A2I3H1J6">
    <property type="interactions" value="90"/>
</dbReference>
<feature type="disulfide bond" evidence="9">
    <location>
        <begin position="379"/>
        <end position="389"/>
    </location>
</feature>
<dbReference type="PANTHER" id="PTHR48071">
    <property type="entry name" value="SRCR DOMAIN-CONTAINING PROTEIN"/>
    <property type="match status" value="1"/>
</dbReference>
<keyword evidence="2" id="KW-0677">Repeat</keyword>
<dbReference type="InterPro" id="IPR036772">
    <property type="entry name" value="SRCR-like_dom_sf"/>
</dbReference>
<dbReference type="SUPFAM" id="SSF56487">
    <property type="entry name" value="SRCR-like"/>
    <property type="match status" value="3"/>
</dbReference>
<dbReference type="Ensembl" id="ENSNLET00000040307.1">
    <property type="protein sequence ID" value="ENSNLEP00000037317.1"/>
    <property type="gene ID" value="ENSNLEG00000029215.1"/>
</dbReference>
<feature type="disulfide bond" evidence="9">
    <location>
        <begin position="639"/>
        <end position="703"/>
    </location>
</feature>
<dbReference type="GeneTree" id="ENSGT00940000162592"/>
<name>A0A2I3H1J6_NOMLE</name>
<dbReference type="InParanoid" id="A0A2I3H1J6"/>
<evidence type="ECO:0000256" key="8">
    <source>
        <dbReference type="ARBA" id="ARBA00069168"/>
    </source>
</evidence>
<feature type="disulfide bond" evidence="9">
    <location>
        <begin position="49"/>
        <end position="110"/>
    </location>
</feature>
<comment type="function">
    <text evidence="6">Binds to extracellular matrix proteins. Binds to pathogen-associated molecular patterns (PAMPs) present on the cell walls of Gram-positive and Gram-negative bacteria and fungi, behaving as a pattern recognition receptor (PRR). Induces bacterial and fungal aggregation and subsequent inhibition of PAMP-induced cytokine release. Does not possess intrinsic bactericidal activity. May play a role in the innate defense and homeostasis of certain epithelial surfaces.</text>
</comment>
<dbReference type="Gene3D" id="3.10.250.10">
    <property type="entry name" value="SRCR-like domain"/>
    <property type="match status" value="3"/>
</dbReference>
<feature type="compositionally biased region" description="Low complexity" evidence="10">
    <location>
        <begin position="502"/>
        <end position="513"/>
    </location>
</feature>
<feature type="region of interest" description="Disordered" evidence="10">
    <location>
        <begin position="446"/>
        <end position="552"/>
    </location>
</feature>
<sequence length="1003" mass="106715">MRVLACLLERLRLVSGPHRCAGRLEVWHGGRWGTVCDDGWDLRDAAVACRELGCGGALAAPGGARFGPGAGPVWMDDVGCGGGEQALRDCPRSPWGRSNCDHSEDAGLVCTGTSGWGLAPPVFLRPRLPLAPPVTKNACLRLEPSPGMQEALAALCHWAGHGRDPLGEPFSVANLCSFPVLKGAGGKEGGRLVTWGHGGRLRQGGDIHGDLCVQLRGLRKDDAGGGGASSRMEGVCGWQSLTPCSTGMPLGYVPPTAPTDSNNSTPREAASRPPATMMSQAPGTAGVSPPPASPTVLWEPGPEAGSPQLRLVAGPSKCSGRLEVWHDQRWGTVCDDSWDMRDSAVVCRELGCGGPRQPDPAAGRFGWGAGPIWLDDVGCVGTEASLSDCPAAPWGKHNCAHNEDVGVTCTGSPGLDSISDPFSWSWIPGLGRDRDAWLPGELATKPSASVTASVLEKTTTKAPGKMPKSTKKWVTKNANRPTAQPPVTPTTKHSRAQSPPDLTSQTTTALTTEASRRPTSEFTRRPTTEAPQRWTSHTTATLTPQAPRERTTKTMAMLTTQGPQEMTSEAAIERVPQASLEPSAEIPEGSLESPKDPAPSPSASTTGESGLFRVRLADGPNRCAGRLEVWHAGRWGTVCDDNWDLRDATVACWELGCGKVRPRVGKTHYGPGTGPIWLDDMGCKGSEASLSDCPSGAWGKHNCDHEEDVGLTCTGYTDYDDYPPWTWDPTSTEDLAKGTTTARVPGHSLPWGTTRRPGSSSPATRRLPDTGGKDGYKLPWTWDTPSGRGLAEGTPTAGKLGPTLRAGATRSPGSPPTPRVHGDTGETRGWGEGTGRYLSWGKETDSRLPSGTLTPERLSRTQWLTPVIPTLWEAQAGGSRGQEIETILANTVKPRLYYKYKKLSRRRGGRLVMACEPPALVELVAAVRDVGGQLQRLTQVVEQDRQERQALLLGLTQLVEAARGLGQLGEAVKRLAEMAWTTSVPAPTTTTPEEEERPLRGDV</sequence>
<proteinExistence type="predicted"/>
<dbReference type="Pfam" id="PF00530">
    <property type="entry name" value="SRCR"/>
    <property type="match status" value="3"/>
</dbReference>
<protein>
    <recommendedName>
        <fullName evidence="8">Soluble scavenger receptor cysteine-rich domain-containing protein SSC5D</fullName>
    </recommendedName>
</protein>
<feature type="disulfide bond" evidence="9">
    <location>
        <begin position="36"/>
        <end position="100"/>
    </location>
</feature>
<feature type="region of interest" description="Disordered" evidence="10">
    <location>
        <begin position="253"/>
        <end position="299"/>
    </location>
</feature>
<dbReference type="SMART" id="SM00202">
    <property type="entry name" value="SR"/>
    <property type="match status" value="3"/>
</dbReference>
<dbReference type="EMBL" id="ADFV01100201">
    <property type="status" value="NOT_ANNOTATED_CDS"/>
    <property type="molecule type" value="Genomic_DNA"/>
</dbReference>
<reference evidence="12 13" key="1">
    <citation type="submission" date="2012-10" db="EMBL/GenBank/DDBJ databases">
        <authorList>
            <consortium name="Gibbon Genome Sequencing Consortium"/>
        </authorList>
    </citation>
    <scope>NUCLEOTIDE SEQUENCE [LARGE SCALE GENOMIC DNA]</scope>
</reference>
<dbReference type="PRINTS" id="PR00258">
    <property type="entry name" value="SPERACTRCPTR"/>
</dbReference>
<organism evidence="12 13">
    <name type="scientific">Nomascus leucogenys</name>
    <name type="common">Northern white-cheeked gibbon</name>
    <name type="synonym">Hylobates leucogenys</name>
    <dbReference type="NCBI Taxonomy" id="61853"/>
    <lineage>
        <taxon>Eukaryota</taxon>
        <taxon>Metazoa</taxon>
        <taxon>Chordata</taxon>
        <taxon>Craniata</taxon>
        <taxon>Vertebrata</taxon>
        <taxon>Euteleostomi</taxon>
        <taxon>Mammalia</taxon>
        <taxon>Eutheria</taxon>
        <taxon>Euarchontoglires</taxon>
        <taxon>Primates</taxon>
        <taxon>Haplorrhini</taxon>
        <taxon>Catarrhini</taxon>
        <taxon>Hylobatidae</taxon>
        <taxon>Nomascus</taxon>
    </lineage>
</organism>
<dbReference type="Proteomes" id="UP000001073">
    <property type="component" value="Chromosome 10"/>
</dbReference>
<evidence type="ECO:0000256" key="6">
    <source>
        <dbReference type="ARBA" id="ARBA00058074"/>
    </source>
</evidence>
<dbReference type="InterPro" id="IPR001190">
    <property type="entry name" value="SRCR"/>
</dbReference>
<feature type="domain" description="SRCR" evidence="11">
    <location>
        <begin position="614"/>
        <end position="714"/>
    </location>
</feature>
<dbReference type="PANTHER" id="PTHR48071:SF27">
    <property type="entry name" value="SCAVENGER RECEPTOR CYSTEINE-RICH TYPE 1 PROTEIN M130-LIKE"/>
    <property type="match status" value="1"/>
</dbReference>
<keyword evidence="13" id="KW-1185">Reference proteome</keyword>
<dbReference type="GO" id="GO:0031638">
    <property type="term" value="P:zymogen activation"/>
    <property type="evidence" value="ECO:0007669"/>
    <property type="project" value="TreeGrafter"/>
</dbReference>
<gene>
    <name evidence="12" type="primary">SSC5D</name>
</gene>
<evidence type="ECO:0000256" key="2">
    <source>
        <dbReference type="ARBA" id="ARBA00022737"/>
    </source>
</evidence>
<dbReference type="GO" id="GO:0004252">
    <property type="term" value="F:serine-type endopeptidase activity"/>
    <property type="evidence" value="ECO:0007669"/>
    <property type="project" value="TreeGrafter"/>
</dbReference>
<evidence type="ECO:0000256" key="7">
    <source>
        <dbReference type="ARBA" id="ARBA00064153"/>
    </source>
</evidence>
<reference evidence="12" key="3">
    <citation type="submission" date="2025-09" db="UniProtKB">
        <authorList>
            <consortium name="Ensembl"/>
        </authorList>
    </citation>
    <scope>IDENTIFICATION</scope>
</reference>
<evidence type="ECO:0000256" key="5">
    <source>
        <dbReference type="ARBA" id="ARBA00023180"/>
    </source>
</evidence>
<comment type="caution">
    <text evidence="9">Lacks conserved residue(s) required for the propagation of feature annotation.</text>
</comment>
<feature type="region of interest" description="Disordered" evidence="10">
    <location>
        <begin position="739"/>
        <end position="854"/>
    </location>
</feature>
<reference evidence="12" key="2">
    <citation type="submission" date="2025-08" db="UniProtKB">
        <authorList>
            <consortium name="Ensembl"/>
        </authorList>
    </citation>
    <scope>IDENTIFICATION</scope>
</reference>
<evidence type="ECO:0000256" key="3">
    <source>
        <dbReference type="ARBA" id="ARBA00023157"/>
    </source>
</evidence>
<evidence type="ECO:0000256" key="4">
    <source>
        <dbReference type="ARBA" id="ARBA00023170"/>
    </source>
</evidence>
<dbReference type="EMBL" id="ADFV01100205">
    <property type="status" value="NOT_ANNOTATED_CDS"/>
    <property type="molecule type" value="Genomic_DNA"/>
</dbReference>
<dbReference type="STRING" id="61853.ENSNLEP00000037317"/>
<evidence type="ECO:0000313" key="13">
    <source>
        <dbReference type="Proteomes" id="UP000001073"/>
    </source>
</evidence>
<feature type="compositionally biased region" description="Basic and acidic residues" evidence="10">
    <location>
        <begin position="514"/>
        <end position="527"/>
    </location>
</feature>
<comment type="subunit">
    <text evidence="7">Interacts with LGALS1 and laminin.</text>
</comment>
<dbReference type="PROSITE" id="PS00420">
    <property type="entry name" value="SRCR_1"/>
    <property type="match status" value="3"/>
</dbReference>
<dbReference type="PROSITE" id="PS50287">
    <property type="entry name" value="SRCR_2"/>
    <property type="match status" value="3"/>
</dbReference>
<dbReference type="FunFam" id="3.10.250.10:FF:000007">
    <property type="entry name" value="Soluble scavenger receptor cysteine-rich domain-containing protein SSC5D"/>
    <property type="match status" value="3"/>
</dbReference>
<feature type="compositionally biased region" description="Polar residues" evidence="10">
    <location>
        <begin position="529"/>
        <end position="544"/>
    </location>
</feature>
<keyword evidence="4" id="KW-0675">Receptor</keyword>
<evidence type="ECO:0000313" key="12">
    <source>
        <dbReference type="Ensembl" id="ENSNLEP00000037317.1"/>
    </source>
</evidence>
<evidence type="ECO:0000256" key="9">
    <source>
        <dbReference type="PROSITE-ProRule" id="PRU00196"/>
    </source>
</evidence>
<feature type="domain" description="SRCR" evidence="11">
    <location>
        <begin position="309"/>
        <end position="410"/>
    </location>
</feature>
<dbReference type="EMBL" id="ADFV01100202">
    <property type="status" value="NOT_ANNOTATED_CDS"/>
    <property type="molecule type" value="Genomic_DNA"/>
</dbReference>
<evidence type="ECO:0000256" key="10">
    <source>
        <dbReference type="SAM" id="MobiDB-lite"/>
    </source>
</evidence>
<feature type="compositionally biased region" description="Polar residues" evidence="10">
    <location>
        <begin position="446"/>
        <end position="461"/>
    </location>
</feature>
<dbReference type="OMA" id="WTWDTPS"/>
<feature type="compositionally biased region" description="Basic and acidic residues" evidence="10">
    <location>
        <begin position="766"/>
        <end position="776"/>
    </location>
</feature>
<feature type="domain" description="SRCR" evidence="11">
    <location>
        <begin position="11"/>
        <end position="111"/>
    </location>
</feature>
<keyword evidence="1" id="KW-0732">Signal</keyword>
<evidence type="ECO:0000259" key="11">
    <source>
        <dbReference type="PROSITE" id="PS50287"/>
    </source>
</evidence>
<dbReference type="EMBL" id="ADFV01100200">
    <property type="status" value="NOT_ANNOTATED_CDS"/>
    <property type="molecule type" value="Genomic_DNA"/>
</dbReference>